<dbReference type="InterPro" id="IPR019749">
    <property type="entry name" value="Band_41_domain"/>
</dbReference>
<dbReference type="EMBL" id="CAWYQH010000099">
    <property type="protein sequence ID" value="CAK8685291.1"/>
    <property type="molecule type" value="Genomic_DNA"/>
</dbReference>
<dbReference type="SMART" id="SM00233">
    <property type="entry name" value="PH"/>
    <property type="match status" value="2"/>
</dbReference>
<feature type="domain" description="PH" evidence="2">
    <location>
        <begin position="420"/>
        <end position="522"/>
    </location>
</feature>
<dbReference type="SUPFAM" id="SSF47031">
    <property type="entry name" value="Second domain of FERM"/>
    <property type="match status" value="1"/>
</dbReference>
<feature type="domain" description="PH" evidence="2">
    <location>
        <begin position="228"/>
        <end position="408"/>
    </location>
</feature>
<dbReference type="Pfam" id="PF00373">
    <property type="entry name" value="FERM_M"/>
    <property type="match status" value="1"/>
</dbReference>
<dbReference type="Gene3D" id="1.25.40.530">
    <property type="entry name" value="MyTH4 domain"/>
    <property type="match status" value="1"/>
</dbReference>
<name>A0ABP0G3C5_CLALP</name>
<dbReference type="Pfam" id="PF00784">
    <property type="entry name" value="MyTH4"/>
    <property type="match status" value="1"/>
</dbReference>
<feature type="compositionally biased region" description="Polar residues" evidence="1">
    <location>
        <begin position="925"/>
        <end position="944"/>
    </location>
</feature>
<dbReference type="InterPro" id="IPR035963">
    <property type="entry name" value="FERM_2"/>
</dbReference>
<proteinExistence type="predicted"/>
<protein>
    <submittedName>
        <fullName evidence="5">Uncharacterized protein</fullName>
    </submittedName>
</protein>
<feature type="compositionally biased region" description="Acidic residues" evidence="1">
    <location>
        <begin position="163"/>
        <end position="174"/>
    </location>
</feature>
<evidence type="ECO:0000259" key="4">
    <source>
        <dbReference type="PROSITE" id="PS51016"/>
    </source>
</evidence>
<dbReference type="PANTHER" id="PTHR46049:SF3">
    <property type="entry name" value="MYOSIN VIIA"/>
    <property type="match status" value="1"/>
</dbReference>
<feature type="domain" description="FERM" evidence="3">
    <location>
        <begin position="739"/>
        <end position="1109"/>
    </location>
</feature>
<dbReference type="PROSITE" id="PS50057">
    <property type="entry name" value="FERM_3"/>
    <property type="match status" value="1"/>
</dbReference>
<dbReference type="Pfam" id="PF00169">
    <property type="entry name" value="PH"/>
    <property type="match status" value="2"/>
</dbReference>
<evidence type="ECO:0000256" key="1">
    <source>
        <dbReference type="SAM" id="MobiDB-lite"/>
    </source>
</evidence>
<dbReference type="Gene3D" id="1.20.80.10">
    <property type="match status" value="1"/>
</dbReference>
<sequence>MVFQVSALADLDAAIDEAEIDSTYSTVNKRTFSEMELEEEEKLEMERILQLEREITEMHRRSEALASIASDARESKYFEEVTENLSEVCEDEKKADKSRGMDILQDLGFEELENEFNTMDEETIYDVFTEDVQPIEEWGEEEEKQITIDDQPVISDLEDESYYTDSSFDDDELSESGSDNSGANGEKWNPDVYFHSYLDMKSGLMSQWKRRWCVISNSTFMIFRGKQDSLKSGWLFKKVESSKLGTLRGTLPRKNWQKKWFSLQSHELKFFDNDEENAKCRGTINLHQITDVTDVTEKENGIDIILTSSKVHHLSAETTEEANEWYSVLMKMISSTENEIANMESEFANPKNAQSVIDGQSVIEVNATSLSGKPHTFSIATSQRVYSFASESMEEMHHWITLLNESRDTANSSDSQGQDTPIQQGWLLKTTYERQKISHQRRWFILKANALEYYKSSDRRERRLGSMGLNSLCLVTSPDEAIFKQTGLWEIVVCGRKHVLKLSTEVEEDANLWSSEIQAVIDSQPNIVTKTKILIDKIKHTGNNEKEVDLIYKRNPILRQTTERLSSPLLPLRYEQVHSQDDHFTLRDKAVQVFAMLLAMESETYESVEDESRRLQEVLRTCHDSKTFQDEIYLQLIKQTALYTTQLTTDEQMCEQQHVTTCPHYWHLIACMCCAYHPSRPVMHYLKFHLKRMQDKYPDTPGAAYAEFAESALSQQSSRRREQVPSIAEIVAVLELRDLVTTVHCYGGATCDIYINSFTTTGKVVETLQRGMQLEGDRNTFALFEYWRNVERALDPHTYVADVVAKFEMWNFQLRSNPDSAVRESEWGLYFKLYCVFDPMTAPEGSIEYHFVFEDVHEQLIKGLYPASEDLLRQLSALRLQFVEGDCKNINWKSELDKYYPVNKVRSAYEIPRSTEESRDGKRSGSFSLTLPDTNSTQKKRSGSSLFNTFRKRGTKKIKEEVEGDEMKRTLFLQELEDIISNVAHRWRKLQGLQPEEAVFEYVKLAQSWSGYGSYLFEVENRESQFGEHALTLAISAAGVTVYKRGHTTASEQFSYQSILSFGATSANVFRLQTETRGDISFIAEQVNEIVKLMRAYVQALFKRTLRKRSRNRKLKQFESNFRRDIGDSLTNKYRKNTGMRQTPAKKSFVLSSQPSVFGRIGNYANRKRYNLTKQQRQNNHFAQNVFISKFHLQARVKMPFRKHPKRHRFSKGHRFYERKESVPRSSAESKLKWKRPSDSEMISLKHPNTGDILGHHLLRPLVKEESLIEQLADANEGTESFVGNRILSCARLEEILSDICNGHSCQSPFCEAKFKGDWEEIRGCGSIVKFKCLCCDFVSQSFATFDKVSGQENRRSNDSMHQ</sequence>
<evidence type="ECO:0000259" key="2">
    <source>
        <dbReference type="PROSITE" id="PS50003"/>
    </source>
</evidence>
<feature type="region of interest" description="Disordered" evidence="1">
    <location>
        <begin position="163"/>
        <end position="185"/>
    </location>
</feature>
<gene>
    <name evidence="5" type="ORF">CVLEPA_LOCUS16428</name>
</gene>
<dbReference type="Proteomes" id="UP001642483">
    <property type="component" value="Unassembled WGS sequence"/>
</dbReference>
<dbReference type="InterPro" id="IPR014352">
    <property type="entry name" value="FERM/acyl-CoA-bd_prot_sf"/>
</dbReference>
<dbReference type="InterPro" id="IPR011993">
    <property type="entry name" value="PH-like_dom_sf"/>
</dbReference>
<evidence type="ECO:0000313" key="5">
    <source>
        <dbReference type="EMBL" id="CAK8685291.1"/>
    </source>
</evidence>
<evidence type="ECO:0000313" key="6">
    <source>
        <dbReference type="Proteomes" id="UP001642483"/>
    </source>
</evidence>
<dbReference type="InterPro" id="IPR019748">
    <property type="entry name" value="FERM_central"/>
</dbReference>
<dbReference type="SMART" id="SM00139">
    <property type="entry name" value="MyTH4"/>
    <property type="match status" value="1"/>
</dbReference>
<keyword evidence="6" id="KW-1185">Reference proteome</keyword>
<dbReference type="PANTHER" id="PTHR46049">
    <property type="entry name" value="AGAP003327-PA"/>
    <property type="match status" value="1"/>
</dbReference>
<organism evidence="5 6">
    <name type="scientific">Clavelina lepadiformis</name>
    <name type="common">Light-bulb sea squirt</name>
    <name type="synonym">Ascidia lepadiformis</name>
    <dbReference type="NCBI Taxonomy" id="159417"/>
    <lineage>
        <taxon>Eukaryota</taxon>
        <taxon>Metazoa</taxon>
        <taxon>Chordata</taxon>
        <taxon>Tunicata</taxon>
        <taxon>Ascidiacea</taxon>
        <taxon>Aplousobranchia</taxon>
        <taxon>Clavelinidae</taxon>
        <taxon>Clavelina</taxon>
    </lineage>
</organism>
<dbReference type="SUPFAM" id="SSF54236">
    <property type="entry name" value="Ubiquitin-like"/>
    <property type="match status" value="1"/>
</dbReference>
<dbReference type="InterPro" id="IPR029071">
    <property type="entry name" value="Ubiquitin-like_domsf"/>
</dbReference>
<feature type="domain" description="MyTH4" evidence="4">
    <location>
        <begin position="567"/>
        <end position="734"/>
    </location>
</feature>
<evidence type="ECO:0000259" key="3">
    <source>
        <dbReference type="PROSITE" id="PS50057"/>
    </source>
</evidence>
<dbReference type="SUPFAM" id="SSF50729">
    <property type="entry name" value="PH domain-like"/>
    <property type="match status" value="4"/>
</dbReference>
<dbReference type="SMART" id="SM00295">
    <property type="entry name" value="B41"/>
    <property type="match status" value="1"/>
</dbReference>
<dbReference type="PROSITE" id="PS50003">
    <property type="entry name" value="PH_DOMAIN"/>
    <property type="match status" value="2"/>
</dbReference>
<dbReference type="InterPro" id="IPR051724">
    <property type="entry name" value="Actin_motor_Myosin"/>
</dbReference>
<reference evidence="5 6" key="1">
    <citation type="submission" date="2024-02" db="EMBL/GenBank/DDBJ databases">
        <authorList>
            <person name="Daric V."/>
            <person name="Darras S."/>
        </authorList>
    </citation>
    <scope>NUCLEOTIDE SEQUENCE [LARGE SCALE GENOMIC DNA]</scope>
</reference>
<comment type="caution">
    <text evidence="5">The sequence shown here is derived from an EMBL/GenBank/DDBJ whole genome shotgun (WGS) entry which is preliminary data.</text>
</comment>
<dbReference type="Pfam" id="PF21989">
    <property type="entry name" value="RA_2"/>
    <property type="match status" value="1"/>
</dbReference>
<dbReference type="InterPro" id="IPR038185">
    <property type="entry name" value="MyTH4_dom_sf"/>
</dbReference>
<dbReference type="Gene3D" id="2.30.29.30">
    <property type="entry name" value="Pleckstrin-homology domain (PH domain)/Phosphotyrosine-binding domain (PTB)"/>
    <property type="match status" value="4"/>
</dbReference>
<dbReference type="InterPro" id="IPR000857">
    <property type="entry name" value="MyTH4_dom"/>
</dbReference>
<dbReference type="PROSITE" id="PS51016">
    <property type="entry name" value="MYTH4"/>
    <property type="match status" value="1"/>
</dbReference>
<dbReference type="InterPro" id="IPR000299">
    <property type="entry name" value="FERM_domain"/>
</dbReference>
<dbReference type="Gene3D" id="3.10.20.90">
    <property type="entry name" value="Phosphatidylinositol 3-kinase Catalytic Subunit, Chain A, domain 1"/>
    <property type="match status" value="1"/>
</dbReference>
<feature type="region of interest" description="Disordered" evidence="1">
    <location>
        <begin position="912"/>
        <end position="944"/>
    </location>
</feature>
<feature type="compositionally biased region" description="Basic and acidic residues" evidence="1">
    <location>
        <begin position="913"/>
        <end position="923"/>
    </location>
</feature>
<accession>A0ABP0G3C5</accession>
<dbReference type="InterPro" id="IPR001849">
    <property type="entry name" value="PH_domain"/>
</dbReference>